<evidence type="ECO:0000256" key="4">
    <source>
        <dbReference type="ARBA" id="ARBA00029447"/>
    </source>
</evidence>
<dbReference type="AlphaFoldDB" id="A0A7K3WBY3"/>
<dbReference type="RefSeq" id="WP_152729789.1">
    <property type="nucleotide sequence ID" value="NZ_JAABOZ010000002.1"/>
</dbReference>
<dbReference type="InterPro" id="IPR003660">
    <property type="entry name" value="HAMP_dom"/>
</dbReference>
<evidence type="ECO:0000313" key="10">
    <source>
        <dbReference type="Proteomes" id="UP000470470"/>
    </source>
</evidence>
<evidence type="ECO:0000256" key="5">
    <source>
        <dbReference type="PROSITE-ProRule" id="PRU00284"/>
    </source>
</evidence>
<dbReference type="GO" id="GO:0016020">
    <property type="term" value="C:membrane"/>
    <property type="evidence" value="ECO:0007669"/>
    <property type="project" value="InterPro"/>
</dbReference>
<dbReference type="GO" id="GO:0006935">
    <property type="term" value="P:chemotaxis"/>
    <property type="evidence" value="ECO:0007669"/>
    <property type="project" value="InterPro"/>
</dbReference>
<dbReference type="PROSITE" id="PS50111">
    <property type="entry name" value="CHEMOTAXIS_TRANSDUC_2"/>
    <property type="match status" value="1"/>
</dbReference>
<sequence length="536" mass="55142">MRPATTGRSSLARLGDLSVMTKILAAITVALVLAVGTGVLGLVKLGSTADQVQEMYQVQVKPLGVLAEAQRTEMQLRVSLLNHATSLDVPAMQKAEAALTADEQLLAELLADYRVDAASPTAVDAFTEVWAQVRQIRDEVMVPMSRANDAVGFQAERDARYLPLVFEAEAHLQDAFVAESEQAGRRSADAAASYSSARTSIVLSLVVGGALALALGVAVARQIVGTLRAVSRVATGLAAGDLTVRADVSVGDEVGRMADDLDRAVQTLRDTVTALDENAVALAGSSEELSTTSTQIAAAAEEVGAQSGVVSAAAEQVSSNVQTVAAGSEEMGASIREIASNATAAAQVAAEAVQVADATNVTVSKLGASSREIGDVVKVITSIAEQTNLLALNATIEAARAGEAGKGFAVVANEVKELAQETGQATTDIARRVETIQVDTAEAVAAIAQISQIIGRISDYQTTIASAVEEQSATTDEMNRNVTEAATGASQIAENIAGVAEAALVTTEGVSQARVAAADLAQMSGTLRTLVARFTV</sequence>
<dbReference type="InterPro" id="IPR004090">
    <property type="entry name" value="Chemotax_Me-accpt_rcpt"/>
</dbReference>
<proteinExistence type="inferred from homology"/>
<dbReference type="PANTHER" id="PTHR32089:SF112">
    <property type="entry name" value="LYSOZYME-LIKE PROTEIN-RELATED"/>
    <property type="match status" value="1"/>
</dbReference>
<feature type="domain" description="HAMP" evidence="8">
    <location>
        <begin position="221"/>
        <end position="273"/>
    </location>
</feature>
<evidence type="ECO:0000313" key="9">
    <source>
        <dbReference type="EMBL" id="NEL53847.1"/>
    </source>
</evidence>
<reference evidence="9 10" key="1">
    <citation type="submission" date="2020-02" db="EMBL/GenBank/DDBJ databases">
        <title>The whole genome sequence of CPCC 205119.</title>
        <authorList>
            <person name="Jiang Z."/>
        </authorList>
    </citation>
    <scope>NUCLEOTIDE SEQUENCE [LARGE SCALE GENOMIC DNA]</scope>
    <source>
        <strain evidence="9 10">CPCC 205119</strain>
    </source>
</reference>
<dbReference type="GO" id="GO:0007165">
    <property type="term" value="P:signal transduction"/>
    <property type="evidence" value="ECO:0007669"/>
    <property type="project" value="UniProtKB-KW"/>
</dbReference>
<feature type="transmembrane region" description="Helical" evidence="6">
    <location>
        <begin position="23"/>
        <end position="43"/>
    </location>
</feature>
<dbReference type="Pfam" id="PF00015">
    <property type="entry name" value="MCPsignal"/>
    <property type="match status" value="1"/>
</dbReference>
<dbReference type="Pfam" id="PF12729">
    <property type="entry name" value="4HB_MCP_1"/>
    <property type="match status" value="1"/>
</dbReference>
<dbReference type="SUPFAM" id="SSF58104">
    <property type="entry name" value="Methyl-accepting chemotaxis protein (MCP) signaling domain"/>
    <property type="match status" value="1"/>
</dbReference>
<dbReference type="GO" id="GO:0004888">
    <property type="term" value="F:transmembrane signaling receptor activity"/>
    <property type="evidence" value="ECO:0007669"/>
    <property type="project" value="InterPro"/>
</dbReference>
<evidence type="ECO:0000256" key="3">
    <source>
        <dbReference type="ARBA" id="ARBA00023224"/>
    </source>
</evidence>
<comment type="similarity">
    <text evidence="4">Belongs to the methyl-accepting chemotaxis (MCP) protein family.</text>
</comment>
<dbReference type="PRINTS" id="PR00260">
    <property type="entry name" value="CHEMTRNSDUCR"/>
</dbReference>
<dbReference type="InterPro" id="IPR024478">
    <property type="entry name" value="HlyB_4HB_MCP"/>
</dbReference>
<keyword evidence="2 6" id="KW-1133">Transmembrane helix</keyword>
<protein>
    <submittedName>
        <fullName evidence="9">Methyl-accepting chemotaxis protein</fullName>
    </submittedName>
</protein>
<evidence type="ECO:0000256" key="2">
    <source>
        <dbReference type="ARBA" id="ARBA00022989"/>
    </source>
</evidence>
<keyword evidence="10" id="KW-1185">Reference proteome</keyword>
<dbReference type="EMBL" id="JAAGWK010000010">
    <property type="protein sequence ID" value="NEL53847.1"/>
    <property type="molecule type" value="Genomic_DNA"/>
</dbReference>
<dbReference type="PROSITE" id="PS50885">
    <property type="entry name" value="HAMP"/>
    <property type="match status" value="1"/>
</dbReference>
<evidence type="ECO:0000256" key="6">
    <source>
        <dbReference type="SAM" id="Phobius"/>
    </source>
</evidence>
<evidence type="ECO:0000256" key="1">
    <source>
        <dbReference type="ARBA" id="ARBA00022692"/>
    </source>
</evidence>
<gene>
    <name evidence="9" type="ORF">G1H19_07525</name>
</gene>
<dbReference type="Proteomes" id="UP000470470">
    <property type="component" value="Unassembled WGS sequence"/>
</dbReference>
<dbReference type="PANTHER" id="PTHR32089">
    <property type="entry name" value="METHYL-ACCEPTING CHEMOTAXIS PROTEIN MCPB"/>
    <property type="match status" value="1"/>
</dbReference>
<feature type="transmembrane region" description="Helical" evidence="6">
    <location>
        <begin position="201"/>
        <end position="220"/>
    </location>
</feature>
<comment type="caution">
    <text evidence="9">The sequence shown here is derived from an EMBL/GenBank/DDBJ whole genome shotgun (WGS) entry which is preliminary data.</text>
</comment>
<organism evidence="9 10">
    <name type="scientific">Goekera deserti</name>
    <dbReference type="NCBI Taxonomy" id="2497753"/>
    <lineage>
        <taxon>Bacteria</taxon>
        <taxon>Bacillati</taxon>
        <taxon>Actinomycetota</taxon>
        <taxon>Actinomycetes</taxon>
        <taxon>Geodermatophilales</taxon>
        <taxon>Geodermatophilaceae</taxon>
        <taxon>Goekera</taxon>
    </lineage>
</organism>
<keyword evidence="1 6" id="KW-0812">Transmembrane</keyword>
<dbReference type="Pfam" id="PF00672">
    <property type="entry name" value="HAMP"/>
    <property type="match status" value="1"/>
</dbReference>
<dbReference type="SMART" id="SM00283">
    <property type="entry name" value="MA"/>
    <property type="match status" value="1"/>
</dbReference>
<feature type="domain" description="Methyl-accepting transducer" evidence="7">
    <location>
        <begin position="292"/>
        <end position="511"/>
    </location>
</feature>
<keyword evidence="3 5" id="KW-0807">Transducer</keyword>
<accession>A0A7K3WBY3</accession>
<evidence type="ECO:0000259" key="7">
    <source>
        <dbReference type="PROSITE" id="PS50111"/>
    </source>
</evidence>
<dbReference type="InterPro" id="IPR004089">
    <property type="entry name" value="MCPsignal_dom"/>
</dbReference>
<name>A0A7K3WBY3_9ACTN</name>
<keyword evidence="6" id="KW-0472">Membrane</keyword>
<dbReference type="CDD" id="cd06225">
    <property type="entry name" value="HAMP"/>
    <property type="match status" value="1"/>
</dbReference>
<dbReference type="Gene3D" id="1.10.287.950">
    <property type="entry name" value="Methyl-accepting chemotaxis protein"/>
    <property type="match status" value="1"/>
</dbReference>
<evidence type="ECO:0000259" key="8">
    <source>
        <dbReference type="PROSITE" id="PS50885"/>
    </source>
</evidence>
<dbReference type="SMART" id="SM00304">
    <property type="entry name" value="HAMP"/>
    <property type="match status" value="1"/>
</dbReference>